<sequence length="329" mass="37844">MDYTPLLNWSEDQPQSEEEMAVVLRSLVAAVKLQPALDDALEDEAMNFLKYVETHDPYAADAFLRRLGRTTDESLTNFVQSIVVLLSSANQVITTTAMEILKHLIPRISAKVRLALVKADLVSHLINILNPLSLSFAEAADIHITLVYLINWTVGLSTPMGLRQLAIEGLDKPQTVYETVLQQVLVPSEKYIWHFCVNRFSMADGDIFGYFLRLLAQLLRISPYYPPTMDFVLHMPVILLISSCLTFFENDGLILSFLIDMIGAQREWNKRMGEERQLWKTVHRMLRMEGIEDMNEGRLRNNKHRFGYYIVARSIEWNNLLDMNAPLRR</sequence>
<evidence type="ECO:0000313" key="2">
    <source>
        <dbReference type="Proteomes" id="UP001281761"/>
    </source>
</evidence>
<dbReference type="InterPro" id="IPR016024">
    <property type="entry name" value="ARM-type_fold"/>
</dbReference>
<dbReference type="EMBL" id="JARBJD010000096">
    <property type="protein sequence ID" value="KAK2952986.1"/>
    <property type="molecule type" value="Genomic_DNA"/>
</dbReference>
<comment type="caution">
    <text evidence="1">The sequence shown here is derived from an EMBL/GenBank/DDBJ whole genome shotgun (WGS) entry which is preliminary data.</text>
</comment>
<gene>
    <name evidence="1" type="ORF">BLNAU_11975</name>
</gene>
<accession>A0ABQ9XKM7</accession>
<protein>
    <submittedName>
        <fullName evidence="1">Uncharacterized protein</fullName>
    </submittedName>
</protein>
<proteinExistence type="predicted"/>
<dbReference type="SUPFAM" id="SSF48371">
    <property type="entry name" value="ARM repeat"/>
    <property type="match status" value="1"/>
</dbReference>
<keyword evidence="2" id="KW-1185">Reference proteome</keyword>
<dbReference type="Proteomes" id="UP001281761">
    <property type="component" value="Unassembled WGS sequence"/>
</dbReference>
<reference evidence="1 2" key="1">
    <citation type="journal article" date="2022" name="bioRxiv">
        <title>Genomics of Preaxostyla Flagellates Illuminates Evolutionary Transitions and the Path Towards Mitochondrial Loss.</title>
        <authorList>
            <person name="Novak L.V.F."/>
            <person name="Treitli S.C."/>
            <person name="Pyrih J."/>
            <person name="Halakuc P."/>
            <person name="Pipaliya S.V."/>
            <person name="Vacek V."/>
            <person name="Brzon O."/>
            <person name="Soukal P."/>
            <person name="Eme L."/>
            <person name="Dacks J.B."/>
            <person name="Karnkowska A."/>
            <person name="Elias M."/>
            <person name="Hampl V."/>
        </authorList>
    </citation>
    <scope>NUCLEOTIDE SEQUENCE [LARGE SCALE GENOMIC DNA]</scope>
    <source>
        <strain evidence="1">NAU3</strain>
        <tissue evidence="1">Gut</tissue>
    </source>
</reference>
<name>A0ABQ9XKM7_9EUKA</name>
<organism evidence="1 2">
    <name type="scientific">Blattamonas nauphoetae</name>
    <dbReference type="NCBI Taxonomy" id="2049346"/>
    <lineage>
        <taxon>Eukaryota</taxon>
        <taxon>Metamonada</taxon>
        <taxon>Preaxostyla</taxon>
        <taxon>Oxymonadida</taxon>
        <taxon>Blattamonas</taxon>
    </lineage>
</organism>
<evidence type="ECO:0000313" key="1">
    <source>
        <dbReference type="EMBL" id="KAK2952986.1"/>
    </source>
</evidence>